<proteinExistence type="predicted"/>
<dbReference type="InterPro" id="IPR019285">
    <property type="entry name" value="DUF2336"/>
</dbReference>
<name>F2J6F2_POLGS</name>
<dbReference type="KEGG" id="pgv:SL003B_2903"/>
<dbReference type="AlphaFoldDB" id="F2J6F2"/>
<evidence type="ECO:0008006" key="3">
    <source>
        <dbReference type="Google" id="ProtNLM"/>
    </source>
</evidence>
<dbReference type="PATRIC" id="fig|991905.3.peg.2979"/>
<organism evidence="1 2">
    <name type="scientific">Polymorphum gilvum (strain LMG 25793 / CGMCC 1.9160 / SL003B-26A1)</name>
    <dbReference type="NCBI Taxonomy" id="991905"/>
    <lineage>
        <taxon>Bacteria</taxon>
        <taxon>Pseudomonadati</taxon>
        <taxon>Pseudomonadota</taxon>
        <taxon>Alphaproteobacteria</taxon>
        <taxon>Rhodobacterales</taxon>
        <taxon>Paracoccaceae</taxon>
        <taxon>Polymorphum</taxon>
    </lineage>
</organism>
<gene>
    <name evidence="1" type="ordered locus">SL003B_2903</name>
</gene>
<dbReference type="Proteomes" id="UP000008130">
    <property type="component" value="Chromosome"/>
</dbReference>
<dbReference type="EMBL" id="CP002568">
    <property type="protein sequence ID" value="ADZ71326.1"/>
    <property type="molecule type" value="Genomic_DNA"/>
</dbReference>
<dbReference type="STRING" id="991905.SL003B_2903"/>
<dbReference type="eggNOG" id="COG5330">
    <property type="taxonomic scope" value="Bacteria"/>
</dbReference>
<protein>
    <recommendedName>
        <fullName evidence="3">DUF2336 domain-containing protein</fullName>
    </recommendedName>
</protein>
<accession>F2J6F2</accession>
<dbReference type="Pfam" id="PF10098">
    <property type="entry name" value="DUF2336"/>
    <property type="match status" value="1"/>
</dbReference>
<keyword evidence="2" id="KW-1185">Reference proteome</keyword>
<sequence length="358" mass="40134">MLDSLVQLARETCSDKRRQLMGHVATLFVEGADRYSNEELALFNDVLTRLIDKVDVPGRSALSERLAPIRTTPRGIVLKLANDKPEVAAPVLEHSPVLTSDDLLGLARSKGQAHLLAISRREHLDAQVTDVLLERGAQPVRRSVAANPGASLSDWGSRLLVKLAETDRDIRESLTVRHDLSAANFEKLLSMLPRERQDKLRQIFEQNEALAQELFREAGKHVEGSKLERRRSRLSAKVMLKDLKAGERRLDETVIEYSLSINLYDLAFLLAQLAGIDPRYVRNIMVRYDAAALVILCRALGLGETAFSALSRARCRHLKVPLSIAENWQAEYRTMPSAEAQRTMRFVRARLATLEACA</sequence>
<dbReference type="RefSeq" id="WP_013653639.1">
    <property type="nucleotide sequence ID" value="NC_015259.1"/>
</dbReference>
<dbReference type="HOGENOM" id="CLU_056688_0_0_5"/>
<reference evidence="1 2" key="1">
    <citation type="journal article" date="2011" name="J. Bacteriol.">
        <title>Complete genome sequence of Polymorphum gilvum SL003B-26A1T, a crude oil-degrading bacterium from oil-polluted saline soil.</title>
        <authorList>
            <person name="Li S.G."/>
            <person name="Tang Y.Q."/>
            <person name="Nie Y."/>
            <person name="Cai M."/>
            <person name="Wu X.L."/>
        </authorList>
    </citation>
    <scope>NUCLEOTIDE SEQUENCE [LARGE SCALE GENOMIC DNA]</scope>
    <source>
        <strain evidence="2">LMG 25793 / CGMCC 1.9160 / SL003B-26A1</strain>
    </source>
</reference>
<evidence type="ECO:0000313" key="1">
    <source>
        <dbReference type="EMBL" id="ADZ71326.1"/>
    </source>
</evidence>
<evidence type="ECO:0000313" key="2">
    <source>
        <dbReference type="Proteomes" id="UP000008130"/>
    </source>
</evidence>